<organism evidence="1 2">
    <name type="scientific">Rhodopirellula baltica (strain DSM 10527 / NCIMB 13988 / SH1)</name>
    <dbReference type="NCBI Taxonomy" id="243090"/>
    <lineage>
        <taxon>Bacteria</taxon>
        <taxon>Pseudomonadati</taxon>
        <taxon>Planctomycetota</taxon>
        <taxon>Planctomycetia</taxon>
        <taxon>Pirellulales</taxon>
        <taxon>Pirellulaceae</taxon>
        <taxon>Rhodopirellula</taxon>
    </lineage>
</organism>
<gene>
    <name evidence="1" type="ordered locus">RB12200</name>
</gene>
<dbReference type="STRING" id="243090.RB12200"/>
<keyword evidence="2" id="KW-1185">Reference proteome</keyword>
<dbReference type="Proteomes" id="UP000001025">
    <property type="component" value="Chromosome"/>
</dbReference>
<evidence type="ECO:0000313" key="2">
    <source>
        <dbReference type="Proteomes" id="UP000001025"/>
    </source>
</evidence>
<dbReference type="EMBL" id="BX294154">
    <property type="protein sequence ID" value="CAD77445.1"/>
    <property type="molecule type" value="Genomic_DNA"/>
</dbReference>
<name>Q7UJ15_RHOBA</name>
<proteinExistence type="predicted"/>
<dbReference type="HOGENOM" id="CLU_3103171_0_0_0"/>
<reference evidence="1 2" key="1">
    <citation type="journal article" date="2003" name="Proc. Natl. Acad. Sci. U.S.A.">
        <title>Complete genome sequence of the marine planctomycete Pirellula sp. strain 1.</title>
        <authorList>
            <person name="Gloeckner F.O."/>
            <person name="Kube M."/>
            <person name="Bauer M."/>
            <person name="Teeling H."/>
            <person name="Lombardot T."/>
            <person name="Ludwig W."/>
            <person name="Gade D."/>
            <person name="Beck A."/>
            <person name="Borzym K."/>
            <person name="Heitmann K."/>
            <person name="Rabus R."/>
            <person name="Schlesner H."/>
            <person name="Amann R."/>
            <person name="Reinhardt R."/>
        </authorList>
    </citation>
    <scope>NUCLEOTIDE SEQUENCE [LARGE SCALE GENOMIC DNA]</scope>
    <source>
        <strain evidence="2">DSM 10527 / NCIMB 13988 / SH1</strain>
    </source>
</reference>
<accession>Q7UJ15</accession>
<dbReference type="AlphaFoldDB" id="Q7UJ15"/>
<dbReference type="EnsemblBacteria" id="CAD77445">
    <property type="protein sequence ID" value="CAD77445"/>
    <property type="gene ID" value="RB12200"/>
</dbReference>
<protein>
    <submittedName>
        <fullName evidence="1">Uncharacterized protein</fullName>
    </submittedName>
</protein>
<evidence type="ECO:0000313" key="1">
    <source>
        <dbReference type="EMBL" id="CAD77445.1"/>
    </source>
</evidence>
<sequence length="51" mass="5747">MTPMKCIQITHRSAKTQRIHQFAVDGCGPTPGYFRKLGLTRLERISGIPPH</sequence>
<dbReference type="InParanoid" id="Q7UJ15"/>
<dbReference type="KEGG" id="rba:RB12200"/>